<dbReference type="OrthoDB" id="2555569at2759"/>
<accession>A0A316YZT5</accession>
<feature type="region of interest" description="Disordered" evidence="1">
    <location>
        <begin position="250"/>
        <end position="321"/>
    </location>
</feature>
<feature type="compositionally biased region" description="Low complexity" evidence="1">
    <location>
        <begin position="619"/>
        <end position="632"/>
    </location>
</feature>
<dbReference type="RefSeq" id="XP_025381376.1">
    <property type="nucleotide sequence ID" value="XM_025525475.1"/>
</dbReference>
<feature type="compositionally biased region" description="Polar residues" evidence="1">
    <location>
        <begin position="130"/>
        <end position="148"/>
    </location>
</feature>
<evidence type="ECO:0000313" key="3">
    <source>
        <dbReference type="EMBL" id="PWN94178.1"/>
    </source>
</evidence>
<evidence type="ECO:0000313" key="4">
    <source>
        <dbReference type="Proteomes" id="UP000245768"/>
    </source>
</evidence>
<feature type="region of interest" description="Disordered" evidence="1">
    <location>
        <begin position="364"/>
        <end position="386"/>
    </location>
</feature>
<dbReference type="GeneID" id="37047391"/>
<protein>
    <submittedName>
        <fullName evidence="3">Uncharacterized protein</fullName>
    </submittedName>
</protein>
<keyword evidence="2" id="KW-0472">Membrane</keyword>
<feature type="compositionally biased region" description="Basic and acidic residues" evidence="1">
    <location>
        <begin position="767"/>
        <end position="781"/>
    </location>
</feature>
<feature type="compositionally biased region" description="Basic and acidic residues" evidence="1">
    <location>
        <begin position="576"/>
        <end position="602"/>
    </location>
</feature>
<gene>
    <name evidence="3" type="ORF">FA10DRAFT_42559</name>
</gene>
<evidence type="ECO:0000256" key="2">
    <source>
        <dbReference type="SAM" id="Phobius"/>
    </source>
</evidence>
<feature type="compositionally biased region" description="Gly residues" evidence="1">
    <location>
        <begin position="376"/>
        <end position="385"/>
    </location>
</feature>
<feature type="compositionally biased region" description="Basic and acidic residues" evidence="1">
    <location>
        <begin position="490"/>
        <end position="505"/>
    </location>
</feature>
<feature type="compositionally biased region" description="Basic and acidic residues" evidence="1">
    <location>
        <begin position="306"/>
        <end position="315"/>
    </location>
</feature>
<keyword evidence="2" id="KW-0812">Transmembrane</keyword>
<reference evidence="3" key="1">
    <citation type="journal article" date="2018" name="Mol. Biol. Evol.">
        <title>Broad Genomic Sampling Reveals a Smut Pathogenic Ancestry of the Fungal Clade Ustilaginomycotina.</title>
        <authorList>
            <person name="Kijpornyongpan T."/>
            <person name="Mondo S.J."/>
            <person name="Barry K."/>
            <person name="Sandor L."/>
            <person name="Lee J."/>
            <person name="Lipzen A."/>
            <person name="Pangilinan J."/>
            <person name="LaButti K."/>
            <person name="Hainaut M."/>
            <person name="Henrissat B."/>
            <person name="Grigoriev I.V."/>
            <person name="Spatafora J.W."/>
            <person name="Aime M.C."/>
        </authorList>
    </citation>
    <scope>NUCLEOTIDE SEQUENCE [LARGE SCALE GENOMIC DNA]</scope>
    <source>
        <strain evidence="3">MCA 4198</strain>
    </source>
</reference>
<dbReference type="AlphaFoldDB" id="A0A316YZT5"/>
<feature type="region of interest" description="Disordered" evidence="1">
    <location>
        <begin position="566"/>
        <end position="811"/>
    </location>
</feature>
<dbReference type="InParanoid" id="A0A316YZT5"/>
<feature type="compositionally biased region" description="Low complexity" evidence="1">
    <location>
        <begin position="282"/>
        <end position="298"/>
    </location>
</feature>
<feature type="region of interest" description="Disordered" evidence="1">
    <location>
        <begin position="430"/>
        <end position="453"/>
    </location>
</feature>
<feature type="transmembrane region" description="Helical" evidence="2">
    <location>
        <begin position="325"/>
        <end position="348"/>
    </location>
</feature>
<feature type="region of interest" description="Disordered" evidence="1">
    <location>
        <begin position="130"/>
        <end position="175"/>
    </location>
</feature>
<keyword evidence="2" id="KW-1133">Transmembrane helix</keyword>
<dbReference type="Proteomes" id="UP000245768">
    <property type="component" value="Unassembled WGS sequence"/>
</dbReference>
<feature type="compositionally biased region" description="Basic and acidic residues" evidence="1">
    <location>
        <begin position="729"/>
        <end position="743"/>
    </location>
</feature>
<dbReference type="EMBL" id="KZ819634">
    <property type="protein sequence ID" value="PWN94178.1"/>
    <property type="molecule type" value="Genomic_DNA"/>
</dbReference>
<sequence length="811" mass="86348">MKDRPSSTRDVAVLEVTLAPGRRSSATTAKQGHVRRRHEPVSLIHSSHGRSKAISMTSTRMGPFLMLAAVALFVAASPSQVEAMPLASSSASGAAISSASVSSFSRRGSDSMQDYLSALVQQVAAAHGASWSSQEDIDSNPGTSQQNHARSKYVSNVHPLSRRSPVTGGSADAALGRRGQLQFDVATPYEDDDEDASYRSEANVRSASPFHKIVPGKEPGVLAARAPAPPQVIPVDSAAAPTLAPAVNNVAAASPSPASSPSTDDSKQTDDNKSSDAKPTASSQPSSSPSPSSSSSGNPPSPTSSPDDKDKKNDDSAITSPHNKLFPLFIAGVIAGGLLGFMVLIAIAKEIAHACMRRDDRRGISRSNTIPKMGANGAGGAGGKRSGTLRRAVTRTLGSFARRNRQGSVLIDVGDEVLAVPPEVAEEYERERKSVISGGHSSGSSSGGGLTWDGRTASPLRVALRNAELAAAAKMQKTITEEDEGSFEQKATRTDGAETRRKPDVLDINQWRATLEGQQHGQHRPLILGQKQLQQQQQQHQHASGGLARTLSQRLVDSLKALRGAGSQESLASMYKSDESKQSRKDDDYNFDAEKHAPDARDYMPVIVRGSGGGWDVKPSQPQRQTRTSTQAPRRKDTVRIPGGFPSSEEEVGEGALQLQRGRRDATVGAYKHRQQPHSNGRRTADRSQRNTSRAPRGGAEKIQTVAKGTDAAARRVKPSSTAMASPKMFERRSGQEDADKQRASSKAFVGPAFPEKVQSKATMGGEGRRTPPRFRAEENGQRQQAQSGQTTRELFRPLPLPPAFSPLTGP</sequence>
<feature type="compositionally biased region" description="Polar residues" evidence="1">
    <location>
        <begin position="782"/>
        <end position="793"/>
    </location>
</feature>
<proteinExistence type="predicted"/>
<feature type="region of interest" description="Disordered" evidence="1">
    <location>
        <begin position="475"/>
        <end position="505"/>
    </location>
</feature>
<feature type="compositionally biased region" description="Basic and acidic residues" evidence="1">
    <location>
        <begin position="264"/>
        <end position="276"/>
    </location>
</feature>
<keyword evidence="4" id="KW-1185">Reference proteome</keyword>
<feature type="compositionally biased region" description="Pro residues" evidence="1">
    <location>
        <begin position="799"/>
        <end position="811"/>
    </location>
</feature>
<organism evidence="3 4">
    <name type="scientific">Acaromyces ingoldii</name>
    <dbReference type="NCBI Taxonomy" id="215250"/>
    <lineage>
        <taxon>Eukaryota</taxon>
        <taxon>Fungi</taxon>
        <taxon>Dikarya</taxon>
        <taxon>Basidiomycota</taxon>
        <taxon>Ustilaginomycotina</taxon>
        <taxon>Exobasidiomycetes</taxon>
        <taxon>Exobasidiales</taxon>
        <taxon>Cryptobasidiaceae</taxon>
        <taxon>Acaromyces</taxon>
    </lineage>
</organism>
<name>A0A316YZT5_9BASI</name>
<dbReference type="STRING" id="215250.A0A316YZT5"/>
<feature type="compositionally biased region" description="Low complexity" evidence="1">
    <location>
        <begin position="250"/>
        <end position="263"/>
    </location>
</feature>
<evidence type="ECO:0000256" key="1">
    <source>
        <dbReference type="SAM" id="MobiDB-lite"/>
    </source>
</evidence>